<name>A0A7U8TEG0_ESCAL</name>
<dbReference type="RefSeq" id="WP_054413136.1">
    <property type="nucleotide sequence ID" value="NZ_BBVF01000021.1"/>
</dbReference>
<evidence type="ECO:0000313" key="2">
    <source>
        <dbReference type="Proteomes" id="UP000292187"/>
    </source>
</evidence>
<evidence type="ECO:0000313" key="1">
    <source>
        <dbReference type="EMBL" id="TBR46535.1"/>
    </source>
</evidence>
<sequence>MHNHQHNYDLYLQAINERVKSECLLLLPQEHEAVKAIQAEPYGALTTATLCIISGALTPTLLLRLKDNIDDWLNEELSYLDCEWDNHYAKSQKDRLFRQLSGNR</sequence>
<accession>A0A7U8TEG0</accession>
<gene>
    <name evidence="1" type="ORF">EYS06_23975</name>
</gene>
<reference evidence="1 2" key="1">
    <citation type="submission" date="2019-02" db="EMBL/GenBank/DDBJ databases">
        <title>Draft genome sequence of Escherichia albertii strain Mex-12/320a, isolated from an infant with diarrhea, harboring virulence genes associated with diarrheagenic strains of enteropathogenic E. coli.</title>
        <authorList>
            <person name="Maldonado-Puga S."/>
            <person name="Meza-Segura M."/>
            <person name="Zaidi M.B."/>
            <person name="Estrada-Garcia T."/>
        </authorList>
    </citation>
    <scope>NUCLEOTIDE SEQUENCE [LARGE SCALE GENOMIC DNA]</scope>
    <source>
        <strain evidence="1 2">Mex-12/320a</strain>
    </source>
</reference>
<dbReference type="Proteomes" id="UP000292187">
    <property type="component" value="Unassembled WGS sequence"/>
</dbReference>
<comment type="caution">
    <text evidence="1">The sequence shown here is derived from an EMBL/GenBank/DDBJ whole genome shotgun (WGS) entry which is preliminary data.</text>
</comment>
<proteinExistence type="predicted"/>
<dbReference type="AlphaFoldDB" id="A0A7U8TEG0"/>
<dbReference type="EMBL" id="SIZV01000085">
    <property type="protein sequence ID" value="TBR46535.1"/>
    <property type="molecule type" value="Genomic_DNA"/>
</dbReference>
<organism evidence="1 2">
    <name type="scientific">Escherichia albertii</name>
    <dbReference type="NCBI Taxonomy" id="208962"/>
    <lineage>
        <taxon>Bacteria</taxon>
        <taxon>Pseudomonadati</taxon>
        <taxon>Pseudomonadota</taxon>
        <taxon>Gammaproteobacteria</taxon>
        <taxon>Enterobacterales</taxon>
        <taxon>Enterobacteriaceae</taxon>
        <taxon>Escherichia</taxon>
    </lineage>
</organism>
<protein>
    <submittedName>
        <fullName evidence="1">Uncharacterized protein</fullName>
    </submittedName>
</protein>